<accession>A0ABR1PTT8</accession>
<reference evidence="1 2" key="1">
    <citation type="submission" date="2023-01" db="EMBL/GenBank/DDBJ databases">
        <title>Analysis of 21 Apiospora genomes using comparative genomics revels a genus with tremendous synthesis potential of carbohydrate active enzymes and secondary metabolites.</title>
        <authorList>
            <person name="Sorensen T."/>
        </authorList>
    </citation>
    <scope>NUCLEOTIDE SEQUENCE [LARGE SCALE GENOMIC DNA]</scope>
    <source>
        <strain evidence="1 2">CBS 24483</strain>
    </source>
</reference>
<comment type="caution">
    <text evidence="1">The sequence shown here is derived from an EMBL/GenBank/DDBJ whole genome shotgun (WGS) entry which is preliminary data.</text>
</comment>
<dbReference type="Gene3D" id="1.25.40.20">
    <property type="entry name" value="Ankyrin repeat-containing domain"/>
    <property type="match status" value="1"/>
</dbReference>
<keyword evidence="2" id="KW-1185">Reference proteome</keyword>
<dbReference type="Proteomes" id="UP001391051">
    <property type="component" value="Unassembled WGS sequence"/>
</dbReference>
<dbReference type="EMBL" id="JAQQWE010000010">
    <property type="protein sequence ID" value="KAK7937860.1"/>
    <property type="molecule type" value="Genomic_DNA"/>
</dbReference>
<gene>
    <name evidence="1" type="ORF">PG986_014728</name>
</gene>
<dbReference type="InterPro" id="IPR036770">
    <property type="entry name" value="Ankyrin_rpt-contain_sf"/>
</dbReference>
<proteinExistence type="predicted"/>
<name>A0ABR1PTT8_9PEZI</name>
<evidence type="ECO:0000313" key="1">
    <source>
        <dbReference type="EMBL" id="KAK7937860.1"/>
    </source>
</evidence>
<evidence type="ECO:0000313" key="2">
    <source>
        <dbReference type="Proteomes" id="UP001391051"/>
    </source>
</evidence>
<dbReference type="GeneID" id="92084012"/>
<sequence length="120" mass="13055">MVRTLLAHGADPNLGYHALERRRRERYHDEDSPLSETPVVRCGRPAQLAMELGRGEIVGLLLEAGADVWLPHSDWAVPPEESDKLPTGHACPLVPRKVYLEVTAGLKEAVASRTADVAGA</sequence>
<protein>
    <submittedName>
        <fullName evidence="1">Kinase-like protein</fullName>
    </submittedName>
</protein>
<organism evidence="1 2">
    <name type="scientific">Apiospora aurea</name>
    <dbReference type="NCBI Taxonomy" id="335848"/>
    <lineage>
        <taxon>Eukaryota</taxon>
        <taxon>Fungi</taxon>
        <taxon>Dikarya</taxon>
        <taxon>Ascomycota</taxon>
        <taxon>Pezizomycotina</taxon>
        <taxon>Sordariomycetes</taxon>
        <taxon>Xylariomycetidae</taxon>
        <taxon>Amphisphaeriales</taxon>
        <taxon>Apiosporaceae</taxon>
        <taxon>Apiospora</taxon>
    </lineage>
</organism>
<dbReference type="RefSeq" id="XP_066693188.1">
    <property type="nucleotide sequence ID" value="XM_066850950.1"/>
</dbReference>